<dbReference type="InterPro" id="IPR011751">
    <property type="entry name" value="Mxa_paralog_2265"/>
</dbReference>
<keyword evidence="2" id="KW-1185">Reference proteome</keyword>
<dbReference type="OrthoDB" id="5523318at2"/>
<evidence type="ECO:0000313" key="2">
    <source>
        <dbReference type="Proteomes" id="UP000011682"/>
    </source>
</evidence>
<gene>
    <name evidence="1" type="ORF">D187_003542</name>
</gene>
<organism evidence="1 2">
    <name type="scientific">Cystobacter fuscus (strain ATCC 25194 / DSM 2262 / NBRC 100088 / M29)</name>
    <dbReference type="NCBI Taxonomy" id="1242864"/>
    <lineage>
        <taxon>Bacteria</taxon>
        <taxon>Pseudomonadati</taxon>
        <taxon>Myxococcota</taxon>
        <taxon>Myxococcia</taxon>
        <taxon>Myxococcales</taxon>
        <taxon>Cystobacterineae</taxon>
        <taxon>Archangiaceae</taxon>
        <taxon>Cystobacter</taxon>
    </lineage>
</organism>
<comment type="caution">
    <text evidence="1">The sequence shown here is derived from an EMBL/GenBank/DDBJ whole genome shotgun (WGS) entry which is preliminary data.</text>
</comment>
<dbReference type="AlphaFoldDB" id="S9P971"/>
<accession>S9P971</accession>
<reference evidence="1" key="1">
    <citation type="submission" date="2013-05" db="EMBL/GenBank/DDBJ databases">
        <title>Genome assembly of Cystobacter fuscus DSM 2262.</title>
        <authorList>
            <person name="Sharma G."/>
            <person name="Khatri I."/>
            <person name="Kaur C."/>
            <person name="Mayilraj S."/>
            <person name="Subramanian S."/>
        </authorList>
    </citation>
    <scope>NUCLEOTIDE SEQUENCE [LARGE SCALE GENOMIC DNA]</scope>
    <source>
        <strain evidence="1">DSM 2262</strain>
    </source>
</reference>
<proteinExistence type="predicted"/>
<dbReference type="RefSeq" id="WP_020918388.1">
    <property type="nucleotide sequence ID" value="NZ_ANAH02000021.1"/>
</dbReference>
<sequence>MPSDKNDLAQRIAICKPGDTVRGFLFKAVYGLVEQRVGSSGTDRMLVQLRINKMPVDFFSYPAADFLRMLYTAVDMLEPYYDSVEEATRACGGATVTGFFNSYVGNTLMKLVGLGDPKRVFASVDTIYSTLVSYGKRTSEELGPTSLRLHYRGDMQPIAFHEGALREALKVLRGNGTARGTAMALDYGQYVLEWH</sequence>
<evidence type="ECO:0000313" key="1">
    <source>
        <dbReference type="EMBL" id="EPX58827.1"/>
    </source>
</evidence>
<dbReference type="EMBL" id="ANAH02000021">
    <property type="protein sequence ID" value="EPX58827.1"/>
    <property type="molecule type" value="Genomic_DNA"/>
</dbReference>
<dbReference type="Pfam" id="PF09536">
    <property type="entry name" value="DUF2378"/>
    <property type="match status" value="1"/>
</dbReference>
<dbReference type="Proteomes" id="UP000011682">
    <property type="component" value="Unassembled WGS sequence"/>
</dbReference>
<name>S9P971_CYSF2</name>
<dbReference type="NCBIfam" id="TIGR02265">
    <property type="entry name" value="Mxa_TIGR02265"/>
    <property type="match status" value="1"/>
</dbReference>
<protein>
    <submittedName>
        <fullName evidence="1">Uncharacterized protein</fullName>
    </submittedName>
</protein>